<accession>A0A543AVW2</accession>
<dbReference type="InParanoid" id="A0A543AVW2"/>
<gene>
    <name evidence="1" type="ORF">FB566_2258</name>
</gene>
<sequence length="316" mass="34693">MGCTAQSVVQKTPWLRCSQAEDAVTLADVDSVIRYEGTASRVLPVLLPWLTGRRTIADVADRLGMPHRVDLLVRLCQRLVDDGFAGLVDHGMPDLDAADERLPNVLPSPPLESSFPVPSKIRVVGATDEIAAMQAVAPVDWDVTGANWRALDPDDDAVVVAWIAEPNAPEVAAWNETAYLGRRPWLPISGYDGQVAVVGPYVHPPHTPCYECYRRRRASRGSLGEESLKLAQVTPFRLTTKPFTQTLAAIAMIQLQLWVDHRHPNIPGAVQTVTLQEGLSVEKEYVLRVPRCGACRPAARITRPAPWAAYFDIEVG</sequence>
<dbReference type="EMBL" id="VFOW01000001">
    <property type="protein sequence ID" value="TQL76723.1"/>
    <property type="molecule type" value="Genomic_DNA"/>
</dbReference>
<organism evidence="1 2">
    <name type="scientific">Stackebrandtia endophytica</name>
    <dbReference type="NCBI Taxonomy" id="1496996"/>
    <lineage>
        <taxon>Bacteria</taxon>
        <taxon>Bacillati</taxon>
        <taxon>Actinomycetota</taxon>
        <taxon>Actinomycetes</taxon>
        <taxon>Glycomycetales</taxon>
        <taxon>Glycomycetaceae</taxon>
        <taxon>Stackebrandtia</taxon>
    </lineage>
</organism>
<evidence type="ECO:0000313" key="1">
    <source>
        <dbReference type="EMBL" id="TQL76723.1"/>
    </source>
</evidence>
<dbReference type="NCBIfam" id="TIGR03882">
    <property type="entry name" value="cyclo_dehyd_2"/>
    <property type="match status" value="1"/>
</dbReference>
<dbReference type="AlphaFoldDB" id="A0A543AVW2"/>
<dbReference type="InterPro" id="IPR022291">
    <property type="entry name" value="Bacteriocin_synth_cyclodeHase"/>
</dbReference>
<evidence type="ECO:0000313" key="2">
    <source>
        <dbReference type="Proteomes" id="UP000317043"/>
    </source>
</evidence>
<name>A0A543AVW2_9ACTN</name>
<dbReference type="Proteomes" id="UP000317043">
    <property type="component" value="Unassembled WGS sequence"/>
</dbReference>
<comment type="caution">
    <text evidence="1">The sequence shown here is derived from an EMBL/GenBank/DDBJ whole genome shotgun (WGS) entry which is preliminary data.</text>
</comment>
<proteinExistence type="predicted"/>
<keyword evidence="2" id="KW-1185">Reference proteome</keyword>
<protein>
    <submittedName>
        <fullName evidence="1">Bacteriocin biosynthesis cyclodehydratase domain-containing protein</fullName>
    </submittedName>
</protein>
<reference evidence="1 2" key="1">
    <citation type="submission" date="2019-06" db="EMBL/GenBank/DDBJ databases">
        <title>Sequencing the genomes of 1000 actinobacteria strains.</title>
        <authorList>
            <person name="Klenk H.-P."/>
        </authorList>
    </citation>
    <scope>NUCLEOTIDE SEQUENCE [LARGE SCALE GENOMIC DNA]</scope>
    <source>
        <strain evidence="1 2">DSM 45928</strain>
    </source>
</reference>
<dbReference type="Gene3D" id="3.40.50.720">
    <property type="entry name" value="NAD(P)-binding Rossmann-like Domain"/>
    <property type="match status" value="1"/>
</dbReference>